<gene>
    <name evidence="1" type="ordered locus">MTR_6g052420</name>
</gene>
<dbReference type="AlphaFoldDB" id="G7KLH1"/>
<reference evidence="1 3" key="1">
    <citation type="journal article" date="2011" name="Nature">
        <title>The Medicago genome provides insight into the evolution of rhizobial symbioses.</title>
        <authorList>
            <person name="Young N.D."/>
            <person name="Debelle F."/>
            <person name="Oldroyd G.E."/>
            <person name="Geurts R."/>
            <person name="Cannon S.B."/>
            <person name="Udvardi M.K."/>
            <person name="Benedito V.A."/>
            <person name="Mayer K.F."/>
            <person name="Gouzy J."/>
            <person name="Schoof H."/>
            <person name="Van de Peer Y."/>
            <person name="Proost S."/>
            <person name="Cook D.R."/>
            <person name="Meyers B.C."/>
            <person name="Spannagl M."/>
            <person name="Cheung F."/>
            <person name="De Mita S."/>
            <person name="Krishnakumar V."/>
            <person name="Gundlach H."/>
            <person name="Zhou S."/>
            <person name="Mudge J."/>
            <person name="Bharti A.K."/>
            <person name="Murray J.D."/>
            <person name="Naoumkina M.A."/>
            <person name="Rosen B."/>
            <person name="Silverstein K.A."/>
            <person name="Tang H."/>
            <person name="Rombauts S."/>
            <person name="Zhao P.X."/>
            <person name="Zhou P."/>
            <person name="Barbe V."/>
            <person name="Bardou P."/>
            <person name="Bechner M."/>
            <person name="Bellec A."/>
            <person name="Berger A."/>
            <person name="Berges H."/>
            <person name="Bidwell S."/>
            <person name="Bisseling T."/>
            <person name="Choisne N."/>
            <person name="Couloux A."/>
            <person name="Denny R."/>
            <person name="Deshpande S."/>
            <person name="Dai X."/>
            <person name="Doyle J.J."/>
            <person name="Dudez A.M."/>
            <person name="Farmer A.D."/>
            <person name="Fouteau S."/>
            <person name="Franken C."/>
            <person name="Gibelin C."/>
            <person name="Gish J."/>
            <person name="Goldstein S."/>
            <person name="Gonzalez A.J."/>
            <person name="Green P.J."/>
            <person name="Hallab A."/>
            <person name="Hartog M."/>
            <person name="Hua A."/>
            <person name="Humphray S.J."/>
            <person name="Jeong D.H."/>
            <person name="Jing Y."/>
            <person name="Jocker A."/>
            <person name="Kenton S.M."/>
            <person name="Kim D.J."/>
            <person name="Klee K."/>
            <person name="Lai H."/>
            <person name="Lang C."/>
            <person name="Lin S."/>
            <person name="Macmil S.L."/>
            <person name="Magdelenat G."/>
            <person name="Matthews L."/>
            <person name="McCorrison J."/>
            <person name="Monaghan E.L."/>
            <person name="Mun J.H."/>
            <person name="Najar F.Z."/>
            <person name="Nicholson C."/>
            <person name="Noirot C."/>
            <person name="O'Bleness M."/>
            <person name="Paule C.R."/>
            <person name="Poulain J."/>
            <person name="Prion F."/>
            <person name="Qin B."/>
            <person name="Qu C."/>
            <person name="Retzel E.F."/>
            <person name="Riddle C."/>
            <person name="Sallet E."/>
            <person name="Samain S."/>
            <person name="Samson N."/>
            <person name="Sanders I."/>
            <person name="Saurat O."/>
            <person name="Scarpelli C."/>
            <person name="Schiex T."/>
            <person name="Segurens B."/>
            <person name="Severin A.J."/>
            <person name="Sherrier D.J."/>
            <person name="Shi R."/>
            <person name="Sims S."/>
            <person name="Singer S.R."/>
            <person name="Sinharoy S."/>
            <person name="Sterck L."/>
            <person name="Viollet A."/>
            <person name="Wang B.B."/>
            <person name="Wang K."/>
            <person name="Wang M."/>
            <person name="Wang X."/>
            <person name="Warfsmann J."/>
            <person name="Weissenbach J."/>
            <person name="White D.D."/>
            <person name="White J.D."/>
            <person name="Wiley G.B."/>
            <person name="Wincker P."/>
            <person name="Xing Y."/>
            <person name="Yang L."/>
            <person name="Yao Z."/>
            <person name="Ying F."/>
            <person name="Zhai J."/>
            <person name="Zhou L."/>
            <person name="Zuber A."/>
            <person name="Denarie J."/>
            <person name="Dixon R.A."/>
            <person name="May G.D."/>
            <person name="Schwartz D.C."/>
            <person name="Rogers J."/>
            <person name="Quetier F."/>
            <person name="Town C.D."/>
            <person name="Roe B.A."/>
        </authorList>
    </citation>
    <scope>NUCLEOTIDE SEQUENCE [LARGE SCALE GENOMIC DNA]</scope>
    <source>
        <strain evidence="1">A17</strain>
        <strain evidence="2 3">cv. Jemalong A17</strain>
    </source>
</reference>
<evidence type="ECO:0000313" key="1">
    <source>
        <dbReference type="EMBL" id="AES75640.1"/>
    </source>
</evidence>
<protein>
    <submittedName>
        <fullName evidence="1">UDP-glucose:isoflavone 7-O-glucosyltransferase, putative</fullName>
    </submittedName>
</protein>
<proteinExistence type="predicted"/>
<organism evidence="1 3">
    <name type="scientific">Medicago truncatula</name>
    <name type="common">Barrel medic</name>
    <name type="synonym">Medicago tribuloides</name>
    <dbReference type="NCBI Taxonomy" id="3880"/>
    <lineage>
        <taxon>Eukaryota</taxon>
        <taxon>Viridiplantae</taxon>
        <taxon>Streptophyta</taxon>
        <taxon>Embryophyta</taxon>
        <taxon>Tracheophyta</taxon>
        <taxon>Spermatophyta</taxon>
        <taxon>Magnoliopsida</taxon>
        <taxon>eudicotyledons</taxon>
        <taxon>Gunneridae</taxon>
        <taxon>Pentapetalae</taxon>
        <taxon>rosids</taxon>
        <taxon>fabids</taxon>
        <taxon>Fabales</taxon>
        <taxon>Fabaceae</taxon>
        <taxon>Papilionoideae</taxon>
        <taxon>50 kb inversion clade</taxon>
        <taxon>NPAAA clade</taxon>
        <taxon>Hologalegina</taxon>
        <taxon>IRL clade</taxon>
        <taxon>Trifolieae</taxon>
        <taxon>Medicago</taxon>
    </lineage>
</organism>
<dbReference type="Gene3D" id="3.40.50.2000">
    <property type="entry name" value="Glycogen Phosphorylase B"/>
    <property type="match status" value="1"/>
</dbReference>
<dbReference type="Proteomes" id="UP000002051">
    <property type="component" value="Chromosome 6"/>
</dbReference>
<reference evidence="2" key="3">
    <citation type="submission" date="2015-04" db="UniProtKB">
        <authorList>
            <consortium name="EnsemblPlants"/>
        </authorList>
    </citation>
    <scope>IDENTIFICATION</scope>
    <source>
        <strain evidence="2">cv. Jemalong A17</strain>
    </source>
</reference>
<dbReference type="PaxDb" id="3880-AES75640"/>
<dbReference type="HOGENOM" id="CLU_2982101_0_0_1"/>
<evidence type="ECO:0000313" key="3">
    <source>
        <dbReference type="Proteomes" id="UP000002051"/>
    </source>
</evidence>
<dbReference type="EnsemblPlants" id="AES75640">
    <property type="protein sequence ID" value="AES75640"/>
    <property type="gene ID" value="MTR_6g052420"/>
</dbReference>
<accession>G7KLH1</accession>
<sequence>MDTIILYPAMGRGHLVPMVELGKFISNHHHETLSIKIFLPSSPNTTNIQYISVVTAAA</sequence>
<keyword evidence="3" id="KW-1185">Reference proteome</keyword>
<evidence type="ECO:0000313" key="2">
    <source>
        <dbReference type="EnsemblPlants" id="AES75640"/>
    </source>
</evidence>
<name>G7KLH1_MEDTR</name>
<reference evidence="1 3" key="2">
    <citation type="journal article" date="2014" name="BMC Genomics">
        <title>An improved genome release (version Mt4.0) for the model legume Medicago truncatula.</title>
        <authorList>
            <person name="Tang H."/>
            <person name="Krishnakumar V."/>
            <person name="Bidwell S."/>
            <person name="Rosen B."/>
            <person name="Chan A."/>
            <person name="Zhou S."/>
            <person name="Gentzbittel L."/>
            <person name="Childs K.L."/>
            <person name="Yandell M."/>
            <person name="Gundlach H."/>
            <person name="Mayer K.F."/>
            <person name="Schwartz D.C."/>
            <person name="Town C.D."/>
        </authorList>
    </citation>
    <scope>GENOME REANNOTATION</scope>
    <source>
        <strain evidence="1">A17</strain>
        <strain evidence="2 3">cv. Jemalong A17</strain>
    </source>
</reference>
<dbReference type="EMBL" id="CM001222">
    <property type="protein sequence ID" value="AES75640.1"/>
    <property type="molecule type" value="Genomic_DNA"/>
</dbReference>